<accession>A0A0F9KD31</accession>
<dbReference type="EMBL" id="LAZR01015419">
    <property type="protein sequence ID" value="KKM13250.1"/>
    <property type="molecule type" value="Genomic_DNA"/>
</dbReference>
<keyword evidence="1" id="KW-0472">Membrane</keyword>
<name>A0A0F9KD31_9ZZZZ</name>
<keyword evidence="1" id="KW-1133">Transmembrane helix</keyword>
<gene>
    <name evidence="2" type="ORF">LCGC14_1718160</name>
</gene>
<reference evidence="2" key="1">
    <citation type="journal article" date="2015" name="Nature">
        <title>Complex archaea that bridge the gap between prokaryotes and eukaryotes.</title>
        <authorList>
            <person name="Spang A."/>
            <person name="Saw J.H."/>
            <person name="Jorgensen S.L."/>
            <person name="Zaremba-Niedzwiedzka K."/>
            <person name="Martijn J."/>
            <person name="Lind A.E."/>
            <person name="van Eijk R."/>
            <person name="Schleper C."/>
            <person name="Guy L."/>
            <person name="Ettema T.J."/>
        </authorList>
    </citation>
    <scope>NUCLEOTIDE SEQUENCE</scope>
</reference>
<keyword evidence="1" id="KW-0812">Transmembrane</keyword>
<feature type="transmembrane region" description="Helical" evidence="1">
    <location>
        <begin position="89"/>
        <end position="110"/>
    </location>
</feature>
<organism evidence="2">
    <name type="scientific">marine sediment metagenome</name>
    <dbReference type="NCBI Taxonomy" id="412755"/>
    <lineage>
        <taxon>unclassified sequences</taxon>
        <taxon>metagenomes</taxon>
        <taxon>ecological metagenomes</taxon>
    </lineage>
</organism>
<feature type="transmembrane region" description="Helical" evidence="1">
    <location>
        <begin position="130"/>
        <end position="150"/>
    </location>
</feature>
<evidence type="ECO:0000256" key="1">
    <source>
        <dbReference type="SAM" id="Phobius"/>
    </source>
</evidence>
<protein>
    <submittedName>
        <fullName evidence="2">Uncharacterized protein</fullName>
    </submittedName>
</protein>
<sequence length="155" mass="17232">MKGSAVTERLLRLTAFVSAAAFLLSATLHVASLWGHIVDSFPVVAALYYGMLPIAVPSVWANHRLVRGYRKNEYRRAILRGCPGWMKKLVYLLGIYTIVGFFLFSLLHLFGSHSRGVDPADVWSMRLASLLWMIFYATAGAVLYSGAKVYGSDNE</sequence>
<dbReference type="AlphaFoldDB" id="A0A0F9KD31"/>
<feature type="transmembrane region" description="Helical" evidence="1">
    <location>
        <begin position="40"/>
        <end position="61"/>
    </location>
</feature>
<comment type="caution">
    <text evidence="2">The sequence shown here is derived from an EMBL/GenBank/DDBJ whole genome shotgun (WGS) entry which is preliminary data.</text>
</comment>
<evidence type="ECO:0000313" key="2">
    <source>
        <dbReference type="EMBL" id="KKM13250.1"/>
    </source>
</evidence>
<proteinExistence type="predicted"/>
<feature type="transmembrane region" description="Helical" evidence="1">
    <location>
        <begin position="12"/>
        <end position="34"/>
    </location>
</feature>